<reference evidence="1" key="1">
    <citation type="journal article" date="2021" name="Proc. Natl. Acad. Sci. U.S.A.">
        <title>A Catalog of Tens of Thousands of Viruses from Human Metagenomes Reveals Hidden Associations with Chronic Diseases.</title>
        <authorList>
            <person name="Tisza M.J."/>
            <person name="Buck C.B."/>
        </authorList>
    </citation>
    <scope>NUCLEOTIDE SEQUENCE</scope>
    <source>
        <strain evidence="1">CtKm44</strain>
    </source>
</reference>
<name>A0A8S5LTP6_9CAUD</name>
<organism evidence="1">
    <name type="scientific">Siphoviridae sp. ctKm44</name>
    <dbReference type="NCBI Taxonomy" id="2826245"/>
    <lineage>
        <taxon>Viruses</taxon>
        <taxon>Duplodnaviria</taxon>
        <taxon>Heunggongvirae</taxon>
        <taxon>Uroviricota</taxon>
        <taxon>Caudoviricetes</taxon>
    </lineage>
</organism>
<dbReference type="EMBL" id="BK014735">
    <property type="protein sequence ID" value="DAD73425.1"/>
    <property type="molecule type" value="Genomic_DNA"/>
</dbReference>
<accession>A0A8S5LTP6</accession>
<evidence type="ECO:0000313" key="1">
    <source>
        <dbReference type="EMBL" id="DAD73425.1"/>
    </source>
</evidence>
<sequence length="171" mass="20081">MFKLERFEDEEGTKVAVVDNNPYFRYEYPYVLTEDMKQQTDEEIGKYLIQDLQHRNEHTLTSTLLDVNLRSPFIYDNQFATLIQYLKEGELGESYFPGAQIKLRIPNYEAEGWEGDFAMVTVNKPLTIPKDTTDIYKLFSDYHRNGIVEILKWQDIVHLNPNDFKKEAGGN</sequence>
<proteinExistence type="predicted"/>
<protein>
    <submittedName>
        <fullName evidence="1">Uncharacterized protein</fullName>
    </submittedName>
</protein>